<feature type="domain" description="Chitin-binding type-1" evidence="6">
    <location>
        <begin position="54"/>
        <end position="100"/>
    </location>
</feature>
<keyword evidence="1 3" id="KW-0147">Chitin-binding</keyword>
<evidence type="ECO:0000259" key="6">
    <source>
        <dbReference type="PROSITE" id="PS50941"/>
    </source>
</evidence>
<dbReference type="EMBL" id="ML978122">
    <property type="protein sequence ID" value="KAF2103609.1"/>
    <property type="molecule type" value="Genomic_DNA"/>
</dbReference>
<dbReference type="PANTHER" id="PTHR47849:SF12">
    <property type="match status" value="1"/>
</dbReference>
<keyword evidence="5" id="KW-0732">Signal</keyword>
<dbReference type="AlphaFoldDB" id="A0A9P4IQ20"/>
<evidence type="ECO:0000256" key="2">
    <source>
        <dbReference type="ARBA" id="ARBA00023157"/>
    </source>
</evidence>
<feature type="disulfide bond" evidence="3">
    <location>
        <begin position="172"/>
        <end position="176"/>
    </location>
</feature>
<evidence type="ECO:0000256" key="5">
    <source>
        <dbReference type="SAM" id="SignalP"/>
    </source>
</evidence>
<dbReference type="OrthoDB" id="3939716at2759"/>
<feature type="disulfide bond" evidence="3">
    <location>
        <begin position="154"/>
        <end position="168"/>
    </location>
</feature>
<gene>
    <name evidence="7" type="ORF">NA57DRAFT_72589</name>
</gene>
<dbReference type="SUPFAM" id="SSF57016">
    <property type="entry name" value="Plant lectins/antimicrobial peptides"/>
    <property type="match status" value="2"/>
</dbReference>
<reference evidence="7" key="1">
    <citation type="journal article" date="2020" name="Stud. Mycol.">
        <title>101 Dothideomycetes genomes: a test case for predicting lifestyles and emergence of pathogens.</title>
        <authorList>
            <person name="Haridas S."/>
            <person name="Albert R."/>
            <person name="Binder M."/>
            <person name="Bloem J."/>
            <person name="Labutti K."/>
            <person name="Salamov A."/>
            <person name="Andreopoulos B."/>
            <person name="Baker S."/>
            <person name="Barry K."/>
            <person name="Bills G."/>
            <person name="Bluhm B."/>
            <person name="Cannon C."/>
            <person name="Castanera R."/>
            <person name="Culley D."/>
            <person name="Daum C."/>
            <person name="Ezra D."/>
            <person name="Gonzalez J."/>
            <person name="Henrissat B."/>
            <person name="Kuo A."/>
            <person name="Liang C."/>
            <person name="Lipzen A."/>
            <person name="Lutzoni F."/>
            <person name="Magnuson J."/>
            <person name="Mondo S."/>
            <person name="Nolan M."/>
            <person name="Ohm R."/>
            <person name="Pangilinan J."/>
            <person name="Park H.-J."/>
            <person name="Ramirez L."/>
            <person name="Alfaro M."/>
            <person name="Sun H."/>
            <person name="Tritt A."/>
            <person name="Yoshinaga Y."/>
            <person name="Zwiers L.-H."/>
            <person name="Turgeon B."/>
            <person name="Goodwin S."/>
            <person name="Spatafora J."/>
            <person name="Crous P."/>
            <person name="Grigoriev I."/>
        </authorList>
    </citation>
    <scope>NUCLEOTIDE SEQUENCE</scope>
    <source>
        <strain evidence="7">CBS 133067</strain>
    </source>
</reference>
<sequence length="236" mass="23805">MFILVWLELLLLALHVHAAKNETTHASTNSTSLASHLHSKPSATHSAKGPITTDESCGGPKGTMCFVDGINPCCSSSGFCGNTDQYCGADCNPKYGLCHKPNMTLGNPACSWSGIGDSPRCDGQCGANFGGAVCNAELGPNALVSYGVYNYGPCCSSAGFCGGTSLHCGKGCQSGCNKKQAAFSSSTTGAATKTVTKPALAAGSTSTGAAAQVTFHFDAWAAGLAMAPLGAALAYL</sequence>
<proteinExistence type="predicted"/>
<evidence type="ECO:0000313" key="7">
    <source>
        <dbReference type="EMBL" id="KAF2103609.1"/>
    </source>
</evidence>
<dbReference type="InterPro" id="IPR001002">
    <property type="entry name" value="Chitin-bd_1"/>
</dbReference>
<protein>
    <recommendedName>
        <fullName evidence="6">Chitin-binding type-1 domain-containing protein</fullName>
    </recommendedName>
</protein>
<evidence type="ECO:0000256" key="4">
    <source>
        <dbReference type="SAM" id="MobiDB-lite"/>
    </source>
</evidence>
<keyword evidence="2 3" id="KW-1015">Disulfide bond</keyword>
<organism evidence="7 8">
    <name type="scientific">Rhizodiscina lignyota</name>
    <dbReference type="NCBI Taxonomy" id="1504668"/>
    <lineage>
        <taxon>Eukaryota</taxon>
        <taxon>Fungi</taxon>
        <taxon>Dikarya</taxon>
        <taxon>Ascomycota</taxon>
        <taxon>Pezizomycotina</taxon>
        <taxon>Dothideomycetes</taxon>
        <taxon>Pleosporomycetidae</taxon>
        <taxon>Aulographales</taxon>
        <taxon>Rhizodiscinaceae</taxon>
        <taxon>Rhizodiscina</taxon>
    </lineage>
</organism>
<evidence type="ECO:0000256" key="3">
    <source>
        <dbReference type="PROSITE-ProRule" id="PRU00261"/>
    </source>
</evidence>
<dbReference type="PROSITE" id="PS50941">
    <property type="entry name" value="CHIT_BIND_I_2"/>
    <property type="match status" value="2"/>
</dbReference>
<accession>A0A9P4IQ20</accession>
<keyword evidence="8" id="KW-1185">Reference proteome</keyword>
<feature type="signal peptide" evidence="5">
    <location>
        <begin position="1"/>
        <end position="18"/>
    </location>
</feature>
<evidence type="ECO:0000313" key="8">
    <source>
        <dbReference type="Proteomes" id="UP000799772"/>
    </source>
</evidence>
<dbReference type="GO" id="GO:0008061">
    <property type="term" value="F:chitin binding"/>
    <property type="evidence" value="ECO:0007669"/>
    <property type="project" value="UniProtKB-UniRule"/>
</dbReference>
<dbReference type="Proteomes" id="UP000799772">
    <property type="component" value="Unassembled WGS sequence"/>
</dbReference>
<dbReference type="CDD" id="cd00035">
    <property type="entry name" value="ChtBD1"/>
    <property type="match status" value="1"/>
</dbReference>
<comment type="caution">
    <text evidence="7">The sequence shown here is derived from an EMBL/GenBank/DDBJ whole genome shotgun (WGS) entry which is preliminary data.</text>
</comment>
<feature type="disulfide bond" evidence="3">
    <location>
        <begin position="73"/>
        <end position="87"/>
    </location>
</feature>
<comment type="caution">
    <text evidence="3">Lacks conserved residue(s) required for the propagation of feature annotation.</text>
</comment>
<dbReference type="SMART" id="SM00270">
    <property type="entry name" value="ChtBD1"/>
    <property type="match status" value="2"/>
</dbReference>
<evidence type="ECO:0000256" key="1">
    <source>
        <dbReference type="ARBA" id="ARBA00022669"/>
    </source>
</evidence>
<dbReference type="PANTHER" id="PTHR47849">
    <property type="entry name" value="CHITIN-BINDING LECTIN 1"/>
    <property type="match status" value="1"/>
</dbReference>
<feature type="domain" description="Chitin-binding type-1" evidence="6">
    <location>
        <begin position="122"/>
        <end position="178"/>
    </location>
</feature>
<dbReference type="Gene3D" id="3.30.60.10">
    <property type="entry name" value="Endochitinase-like"/>
    <property type="match status" value="2"/>
</dbReference>
<name>A0A9P4IQ20_9PEZI</name>
<dbReference type="InterPro" id="IPR036861">
    <property type="entry name" value="Endochitinase-like_sf"/>
</dbReference>
<feature type="chain" id="PRO_5040470166" description="Chitin-binding type-1 domain-containing protein" evidence="5">
    <location>
        <begin position="19"/>
        <end position="236"/>
    </location>
</feature>
<feature type="region of interest" description="Disordered" evidence="4">
    <location>
        <begin position="27"/>
        <end position="51"/>
    </location>
</feature>